<dbReference type="PANTHER" id="PTHR10434:SF64">
    <property type="entry name" value="1-ACYL-SN-GLYCEROL-3-PHOSPHATE ACYLTRANSFERASE-RELATED"/>
    <property type="match status" value="1"/>
</dbReference>
<evidence type="ECO:0000256" key="6">
    <source>
        <dbReference type="SAM" id="Phobius"/>
    </source>
</evidence>
<keyword evidence="6" id="KW-0472">Membrane</keyword>
<dbReference type="SUPFAM" id="SSF69593">
    <property type="entry name" value="Glycerol-3-phosphate (1)-acyltransferase"/>
    <property type="match status" value="1"/>
</dbReference>
<protein>
    <submittedName>
        <fullName evidence="8">1-acyl-sn-glycerol-3-phosphate acyltransferase</fullName>
    </submittedName>
</protein>
<dbReference type="InterPro" id="IPR002123">
    <property type="entry name" value="Plipid/glycerol_acylTrfase"/>
</dbReference>
<dbReference type="Pfam" id="PF01553">
    <property type="entry name" value="Acyltransferase"/>
    <property type="match status" value="1"/>
</dbReference>
<evidence type="ECO:0000313" key="9">
    <source>
        <dbReference type="Proteomes" id="UP000249620"/>
    </source>
</evidence>
<keyword evidence="3 8" id="KW-0808">Transferase</keyword>
<keyword evidence="6" id="KW-0812">Transmembrane</keyword>
<reference evidence="8 9" key="1">
    <citation type="submission" date="2018-06" db="EMBL/GenBank/DDBJ databases">
        <title>Genomic Encyclopedia of Type Strains, Phase III (KMG-III): the genomes of soil and plant-associated and newly described type strains.</title>
        <authorList>
            <person name="Whitman W."/>
        </authorList>
    </citation>
    <scope>NUCLEOTIDE SEQUENCE [LARGE SCALE GENOMIC DNA]</scope>
    <source>
        <strain evidence="8 9">CGMCC 1.12398</strain>
    </source>
</reference>
<evidence type="ECO:0000256" key="3">
    <source>
        <dbReference type="ARBA" id="ARBA00022679"/>
    </source>
</evidence>
<evidence type="ECO:0000256" key="5">
    <source>
        <dbReference type="ARBA" id="ARBA00023315"/>
    </source>
</evidence>
<evidence type="ECO:0000259" key="7">
    <source>
        <dbReference type="SMART" id="SM00563"/>
    </source>
</evidence>
<evidence type="ECO:0000256" key="4">
    <source>
        <dbReference type="ARBA" id="ARBA00023098"/>
    </source>
</evidence>
<keyword evidence="6" id="KW-1133">Transmembrane helix</keyword>
<dbReference type="OrthoDB" id="9803035at2"/>
<dbReference type="CDD" id="cd07989">
    <property type="entry name" value="LPLAT_AGPAT-like"/>
    <property type="match status" value="1"/>
</dbReference>
<keyword evidence="2" id="KW-0444">Lipid biosynthesis</keyword>
<feature type="transmembrane region" description="Helical" evidence="6">
    <location>
        <begin position="38"/>
        <end position="59"/>
    </location>
</feature>
<dbReference type="GO" id="GO:0003841">
    <property type="term" value="F:1-acylglycerol-3-phosphate O-acyltransferase activity"/>
    <property type="evidence" value="ECO:0007669"/>
    <property type="project" value="TreeGrafter"/>
</dbReference>
<gene>
    <name evidence="8" type="ORF">B0I03_10344</name>
</gene>
<dbReference type="GO" id="GO:0006654">
    <property type="term" value="P:phosphatidic acid biosynthetic process"/>
    <property type="evidence" value="ECO:0007669"/>
    <property type="project" value="TreeGrafter"/>
</dbReference>
<proteinExistence type="predicted"/>
<dbReference type="Proteomes" id="UP000249620">
    <property type="component" value="Unassembled WGS sequence"/>
</dbReference>
<keyword evidence="4" id="KW-0443">Lipid metabolism</keyword>
<accession>A0A327Z041</accession>
<comment type="pathway">
    <text evidence="1">Lipid metabolism.</text>
</comment>
<keyword evidence="9" id="KW-1185">Reference proteome</keyword>
<dbReference type="SMART" id="SM00563">
    <property type="entry name" value="PlsC"/>
    <property type="match status" value="1"/>
</dbReference>
<dbReference type="EMBL" id="QLMI01000003">
    <property type="protein sequence ID" value="RAK23579.1"/>
    <property type="molecule type" value="Genomic_DNA"/>
</dbReference>
<feature type="transmembrane region" description="Helical" evidence="6">
    <location>
        <begin position="7"/>
        <end position="26"/>
    </location>
</feature>
<comment type="caution">
    <text evidence="8">The sequence shown here is derived from an EMBL/GenBank/DDBJ whole genome shotgun (WGS) entry which is preliminary data.</text>
</comment>
<evidence type="ECO:0000256" key="2">
    <source>
        <dbReference type="ARBA" id="ARBA00022516"/>
    </source>
</evidence>
<name>A0A327Z041_9FLAO</name>
<sequence>MLAYNKIHQNIGGFLFYSLLLPKLVFYMEKILSYPLSILYTIVFFIWLLIFHPIQWVCFNLFGYNAHRISVAYLNLCLVRTAHLLGTTYHIKGMENVPENKPLIIVANHQSLHDITTIIWFLRKVHPKFISKIELGKGIPSVSYNLKHGGSALIDRKDPKQALPEIKKVAELINNNNYSVVIFPEGTRSKTGTPKPFAVNGLKMLYKFAPDAYFLPITINNSWKMTKFGTFPLGLGTRLEFTIHEPLKISEHPFEEIFEKTETIITKHIKK</sequence>
<keyword evidence="5 8" id="KW-0012">Acyltransferase</keyword>
<dbReference type="PANTHER" id="PTHR10434">
    <property type="entry name" value="1-ACYL-SN-GLYCEROL-3-PHOSPHATE ACYLTRANSFERASE"/>
    <property type="match status" value="1"/>
</dbReference>
<evidence type="ECO:0000256" key="1">
    <source>
        <dbReference type="ARBA" id="ARBA00005189"/>
    </source>
</evidence>
<feature type="domain" description="Phospholipid/glycerol acyltransferase" evidence="7">
    <location>
        <begin position="103"/>
        <end position="222"/>
    </location>
</feature>
<organism evidence="8 9">
    <name type="scientific">Flavobacterium aquaticum</name>
    <dbReference type="NCBI Taxonomy" id="1236486"/>
    <lineage>
        <taxon>Bacteria</taxon>
        <taxon>Pseudomonadati</taxon>
        <taxon>Bacteroidota</taxon>
        <taxon>Flavobacteriia</taxon>
        <taxon>Flavobacteriales</taxon>
        <taxon>Flavobacteriaceae</taxon>
        <taxon>Flavobacterium</taxon>
    </lineage>
</organism>
<evidence type="ECO:0000313" key="8">
    <source>
        <dbReference type="EMBL" id="RAK23579.1"/>
    </source>
</evidence>
<dbReference type="AlphaFoldDB" id="A0A327Z041"/>